<organism>
    <name type="scientific">Serpula lacrymans var. lacrymans (strain S7.9)</name>
    <name type="common">Dry rot fungus</name>
    <dbReference type="NCBI Taxonomy" id="578457"/>
    <lineage>
        <taxon>Eukaryota</taxon>
        <taxon>Fungi</taxon>
        <taxon>Dikarya</taxon>
        <taxon>Basidiomycota</taxon>
        <taxon>Agaricomycotina</taxon>
        <taxon>Agaricomycetes</taxon>
        <taxon>Agaricomycetidae</taxon>
        <taxon>Boletales</taxon>
        <taxon>Coniophorineae</taxon>
        <taxon>Serpulaceae</taxon>
        <taxon>Serpula</taxon>
    </lineage>
</organism>
<keyword evidence="4" id="KW-0158">Chromosome</keyword>
<evidence type="ECO:0000256" key="2">
    <source>
        <dbReference type="ARBA" id="ARBA00004584"/>
    </source>
</evidence>
<evidence type="ECO:0000256" key="3">
    <source>
        <dbReference type="ARBA" id="ARBA00009914"/>
    </source>
</evidence>
<evidence type="ECO:0000256" key="9">
    <source>
        <dbReference type="ARBA" id="ARBA00023328"/>
    </source>
</evidence>
<dbReference type="GO" id="GO:0051233">
    <property type="term" value="C:spindle midzone"/>
    <property type="evidence" value="ECO:0007669"/>
    <property type="project" value="TreeGrafter"/>
</dbReference>
<dbReference type="Proteomes" id="UP000008064">
    <property type="component" value="Unassembled WGS sequence"/>
</dbReference>
<evidence type="ECO:0000313" key="13">
    <source>
        <dbReference type="EMBL" id="EGO23570.1"/>
    </source>
</evidence>
<evidence type="ECO:0000256" key="1">
    <source>
        <dbReference type="ARBA" id="ARBA00004123"/>
    </source>
</evidence>
<evidence type="ECO:0000256" key="8">
    <source>
        <dbReference type="ARBA" id="ARBA00023306"/>
    </source>
</evidence>
<proteinExistence type="inferred from homology"/>
<evidence type="ECO:0000256" key="7">
    <source>
        <dbReference type="ARBA" id="ARBA00023242"/>
    </source>
</evidence>
<dbReference type="Pfam" id="PF10512">
    <property type="entry name" value="Borealin"/>
    <property type="match status" value="1"/>
</dbReference>
<keyword evidence="7" id="KW-0539">Nucleus</keyword>
<dbReference type="Pfam" id="PF10444">
    <property type="entry name" value="Nbl1_Borealin_N"/>
    <property type="match status" value="1"/>
</dbReference>
<dbReference type="GO" id="GO:0000070">
    <property type="term" value="P:mitotic sister chromatid segregation"/>
    <property type="evidence" value="ECO:0007669"/>
    <property type="project" value="TreeGrafter"/>
</dbReference>
<evidence type="ECO:0000256" key="10">
    <source>
        <dbReference type="SAM" id="MobiDB-lite"/>
    </source>
</evidence>
<feature type="compositionally biased region" description="Polar residues" evidence="10">
    <location>
        <begin position="201"/>
        <end position="217"/>
    </location>
</feature>
<dbReference type="OrthoDB" id="2392550at2759"/>
<accession>F8NY98</accession>
<dbReference type="HOGENOM" id="CLU_041191_0_0_1"/>
<dbReference type="GO" id="GO:0051301">
    <property type="term" value="P:cell division"/>
    <property type="evidence" value="ECO:0007669"/>
    <property type="project" value="UniProtKB-KW"/>
</dbReference>
<keyword evidence="8" id="KW-0131">Cell cycle</keyword>
<dbReference type="GO" id="GO:0000775">
    <property type="term" value="C:chromosome, centromeric region"/>
    <property type="evidence" value="ECO:0007669"/>
    <property type="project" value="UniProtKB-SubCell"/>
</dbReference>
<dbReference type="EMBL" id="GL945435">
    <property type="protein sequence ID" value="EGO23570.1"/>
    <property type="molecule type" value="Genomic_DNA"/>
</dbReference>
<keyword evidence="6" id="KW-0498">Mitosis</keyword>
<protein>
    <submittedName>
        <fullName evidence="13">Uncharacterized protein</fullName>
    </submittedName>
</protein>
<keyword evidence="5" id="KW-0132">Cell division</keyword>
<feature type="domain" description="Borealin N-terminal" evidence="11">
    <location>
        <begin position="14"/>
        <end position="70"/>
    </location>
</feature>
<feature type="region of interest" description="Disordered" evidence="10">
    <location>
        <begin position="157"/>
        <end position="228"/>
    </location>
</feature>
<evidence type="ECO:0000256" key="6">
    <source>
        <dbReference type="ARBA" id="ARBA00022776"/>
    </source>
</evidence>
<evidence type="ECO:0000259" key="12">
    <source>
        <dbReference type="Pfam" id="PF10512"/>
    </source>
</evidence>
<reference evidence="13" key="1">
    <citation type="submission" date="2011-04" db="EMBL/GenBank/DDBJ databases">
        <title>Evolution of plant cell wall degrading machinery underlies the functional diversity of forest fungi.</title>
        <authorList>
            <consortium name="US DOE Joint Genome Institute (JGI-PGF)"/>
            <person name="Eastwood D.C."/>
            <person name="Floudas D."/>
            <person name="Binder M."/>
            <person name="Majcherczyk A."/>
            <person name="Schneider P."/>
            <person name="Aerts A."/>
            <person name="Asiegbu F.O."/>
            <person name="Baker S.E."/>
            <person name="Barry K."/>
            <person name="Bendiksby M."/>
            <person name="Blumentritt M."/>
            <person name="Coutinho P.M."/>
            <person name="Cullen D."/>
            <person name="Cullen D."/>
            <person name="Gathman A."/>
            <person name="Goodell B."/>
            <person name="Henrissat B."/>
            <person name="Ihrmark K."/>
            <person name="Kauserud H."/>
            <person name="Kohler A."/>
            <person name="LaButti K."/>
            <person name="Lapidus A."/>
            <person name="Lavin J.L."/>
            <person name="Lee Y.-H."/>
            <person name="Lindquist E."/>
            <person name="Lilly W."/>
            <person name="Lucas S."/>
            <person name="Morin E."/>
            <person name="Murat C."/>
            <person name="Oguiza J.A."/>
            <person name="Park J."/>
            <person name="Pisabarro A.G."/>
            <person name="Riley R."/>
            <person name="Rosling A."/>
            <person name="Salamov A."/>
            <person name="Schmidt O."/>
            <person name="Schmutz J."/>
            <person name="Skrede I."/>
            <person name="Stenlid J."/>
            <person name="Wiebenga A."/>
            <person name="Xie X."/>
            <person name="Kues U."/>
            <person name="Hibbett D.S."/>
            <person name="Hoffmeister D."/>
            <person name="Hogberg N."/>
            <person name="Martin F."/>
            <person name="Grigoriev I.V."/>
            <person name="Watkinson S.C."/>
        </authorList>
    </citation>
    <scope>NUCLEOTIDE SEQUENCE</scope>
    <source>
        <strain evidence="13">S7.9</strain>
    </source>
</reference>
<evidence type="ECO:0000256" key="5">
    <source>
        <dbReference type="ARBA" id="ARBA00022618"/>
    </source>
</evidence>
<evidence type="ECO:0000256" key="4">
    <source>
        <dbReference type="ARBA" id="ARBA00022454"/>
    </source>
</evidence>
<dbReference type="RefSeq" id="XP_007319332.1">
    <property type="nucleotide sequence ID" value="XM_007319270.1"/>
</dbReference>
<dbReference type="KEGG" id="sla:SERLADRAFT_449920"/>
<keyword evidence="9" id="KW-0137">Centromere</keyword>
<dbReference type="AlphaFoldDB" id="F8NY98"/>
<gene>
    <name evidence="13" type="ORF">SERLADRAFT_449920</name>
</gene>
<name>F8NY98_SERL9</name>
<feature type="compositionally biased region" description="Polar residues" evidence="10">
    <location>
        <begin position="309"/>
        <end position="346"/>
    </location>
</feature>
<comment type="similarity">
    <text evidence="3">Belongs to the borealin family.</text>
</comment>
<dbReference type="PANTHER" id="PTHR16040">
    <property type="entry name" value="AUSTRALIN, ISOFORM A-RELATED"/>
    <property type="match status" value="1"/>
</dbReference>
<dbReference type="InterPro" id="IPR018867">
    <property type="entry name" value="Cell_div_borealin"/>
</dbReference>
<feature type="region of interest" description="Disordered" evidence="10">
    <location>
        <begin position="267"/>
        <end position="362"/>
    </location>
</feature>
<sequence>MELPQTTRKYSEEEKSQLIANLDIEVEHKLRQFESWLEDTLEQFRIHQEGQILRVPKLVRGITMGVFTDKYNGDVQECLRGLQKEKMGSEAIEIDQTTRKRKWVASQEEAESSANGAAHEAERALKNARMTVATPKKKPGSSMGPGTAQRARLLSANKTPGTSRTFGRIPPVPPSPSPNKFATKPSSLLSRLPARLPSPSKASQPRNVRPPSSSTFNPVLPKGPVFPSVRVPRRDESMLSLNGSPLANPYQLGLGWFAGTAEDNMESDNAKVDRKGKKPDRGSPKPLRKTNSIVIRRDPSVAFSSSSSTANVQNGLHSRTNSRNFISSTQPSESNSQAQHQSQPQVEATPKRMPIPLGSSSSQSQLTALVAIPTKDGHMLEFDPLQTSPGALDALEGITDSAKKQAKEEMGRLVQAAVAKWKIA</sequence>
<dbReference type="GO" id="GO:0032133">
    <property type="term" value="C:chromosome passenger complex"/>
    <property type="evidence" value="ECO:0007669"/>
    <property type="project" value="TreeGrafter"/>
</dbReference>
<dbReference type="InterPro" id="IPR018851">
    <property type="entry name" value="Borealin_N"/>
</dbReference>
<dbReference type="InterPro" id="IPR046466">
    <property type="entry name" value="Borealin_C"/>
</dbReference>
<dbReference type="GeneID" id="18816594"/>
<feature type="compositionally biased region" description="Low complexity" evidence="10">
    <location>
        <begin position="185"/>
        <end position="200"/>
    </location>
</feature>
<feature type="domain" description="Borealin C-terminal" evidence="12">
    <location>
        <begin position="191"/>
        <end position="249"/>
    </location>
</feature>
<dbReference type="GO" id="GO:0005634">
    <property type="term" value="C:nucleus"/>
    <property type="evidence" value="ECO:0007669"/>
    <property type="project" value="UniProtKB-SubCell"/>
</dbReference>
<comment type="subcellular location">
    <subcellularLocation>
        <location evidence="2">Chromosome</location>
        <location evidence="2">Centromere</location>
    </subcellularLocation>
    <subcellularLocation>
        <location evidence="1">Nucleus</location>
    </subcellularLocation>
</comment>
<feature type="compositionally biased region" description="Basic and acidic residues" evidence="10">
    <location>
        <begin position="268"/>
        <end position="283"/>
    </location>
</feature>
<evidence type="ECO:0000259" key="11">
    <source>
        <dbReference type="Pfam" id="PF10444"/>
    </source>
</evidence>
<dbReference type="PANTHER" id="PTHR16040:SF7">
    <property type="entry name" value="AUSTRALIN, ISOFORM A-RELATED"/>
    <property type="match status" value="1"/>
</dbReference>